<organism evidence="1 2">
    <name type="scientific">Caerostris darwini</name>
    <dbReference type="NCBI Taxonomy" id="1538125"/>
    <lineage>
        <taxon>Eukaryota</taxon>
        <taxon>Metazoa</taxon>
        <taxon>Ecdysozoa</taxon>
        <taxon>Arthropoda</taxon>
        <taxon>Chelicerata</taxon>
        <taxon>Arachnida</taxon>
        <taxon>Araneae</taxon>
        <taxon>Araneomorphae</taxon>
        <taxon>Entelegynae</taxon>
        <taxon>Araneoidea</taxon>
        <taxon>Araneidae</taxon>
        <taxon>Caerostris</taxon>
    </lineage>
</organism>
<reference evidence="1 2" key="1">
    <citation type="submission" date="2021-06" db="EMBL/GenBank/DDBJ databases">
        <title>Caerostris darwini draft genome.</title>
        <authorList>
            <person name="Kono N."/>
            <person name="Arakawa K."/>
        </authorList>
    </citation>
    <scope>NUCLEOTIDE SEQUENCE [LARGE SCALE GENOMIC DNA]</scope>
</reference>
<keyword evidence="2" id="KW-1185">Reference proteome</keyword>
<evidence type="ECO:0000313" key="2">
    <source>
        <dbReference type="Proteomes" id="UP001054837"/>
    </source>
</evidence>
<proteinExistence type="predicted"/>
<protein>
    <submittedName>
        <fullName evidence="1">Uncharacterized protein</fullName>
    </submittedName>
</protein>
<gene>
    <name evidence="1" type="ORF">CDAR_270471</name>
</gene>
<sequence>MCAASSFFTQLSTQQVVCQQLSEKRTLLTDGIPMAALPPPPLDSTPCRDATITVSQFITCRKWGRCHLIPYRFDRSRARFVRGGQGQSTKRLFRVLCVARLRDQDRGAWGLPQV</sequence>
<name>A0AAV4NKP0_9ARAC</name>
<comment type="caution">
    <text evidence="1">The sequence shown here is derived from an EMBL/GenBank/DDBJ whole genome shotgun (WGS) entry which is preliminary data.</text>
</comment>
<dbReference type="AlphaFoldDB" id="A0AAV4NKP0"/>
<accession>A0AAV4NKP0</accession>
<dbReference type="Proteomes" id="UP001054837">
    <property type="component" value="Unassembled WGS sequence"/>
</dbReference>
<dbReference type="EMBL" id="BPLQ01001691">
    <property type="protein sequence ID" value="GIX84044.1"/>
    <property type="molecule type" value="Genomic_DNA"/>
</dbReference>
<evidence type="ECO:0000313" key="1">
    <source>
        <dbReference type="EMBL" id="GIX84044.1"/>
    </source>
</evidence>